<dbReference type="InterPro" id="IPR028087">
    <property type="entry name" value="Tad_N"/>
</dbReference>
<dbReference type="EMBL" id="JWSY01000010">
    <property type="protein sequence ID" value="KIC58564.1"/>
    <property type="molecule type" value="Genomic_DNA"/>
</dbReference>
<feature type="transmembrane region" description="Helical" evidence="1">
    <location>
        <begin position="20"/>
        <end position="46"/>
    </location>
</feature>
<name>A0A0B4CBA2_9CAUL</name>
<dbReference type="Pfam" id="PF13400">
    <property type="entry name" value="Tad"/>
    <property type="match status" value="1"/>
</dbReference>
<reference evidence="4 5" key="1">
    <citation type="submission" date="2014-12" db="EMBL/GenBank/DDBJ databases">
        <title>Genome sequencing of Brevundimonas nasdae TPW30.</title>
        <authorList>
            <person name="Tan P.W."/>
            <person name="Chan K.-G."/>
        </authorList>
    </citation>
    <scope>NUCLEOTIDE SEQUENCE [LARGE SCALE GENOMIC DNA]</scope>
    <source>
        <strain evidence="4 5">TPW30</strain>
    </source>
</reference>
<keyword evidence="1" id="KW-1133">Transmembrane helix</keyword>
<evidence type="ECO:0000313" key="4">
    <source>
        <dbReference type="EMBL" id="KIC58564.1"/>
    </source>
</evidence>
<dbReference type="Proteomes" id="UP000031166">
    <property type="component" value="Unassembled WGS sequence"/>
</dbReference>
<dbReference type="InterPro" id="IPR018705">
    <property type="entry name" value="DUF2134_membrane"/>
</dbReference>
<feature type="domain" description="Putative Flp pilus-assembly TadG-like N-terminal" evidence="3">
    <location>
        <begin position="18"/>
        <end position="64"/>
    </location>
</feature>
<evidence type="ECO:0000256" key="1">
    <source>
        <dbReference type="SAM" id="Phobius"/>
    </source>
</evidence>
<dbReference type="AlphaFoldDB" id="A0A0B4CBA2"/>
<keyword evidence="1" id="KW-0472">Membrane</keyword>
<evidence type="ECO:0000259" key="3">
    <source>
        <dbReference type="Pfam" id="PF13400"/>
    </source>
</evidence>
<keyword evidence="1" id="KW-0812">Transmembrane</keyword>
<feature type="domain" description="DUF2134" evidence="2">
    <location>
        <begin position="65"/>
        <end position="152"/>
    </location>
</feature>
<comment type="caution">
    <text evidence="4">The sequence shown here is derived from an EMBL/GenBank/DDBJ whole genome shotgun (WGS) entry which is preliminary data.</text>
</comment>
<gene>
    <name evidence="4" type="ORF">RM53_07810</name>
</gene>
<accession>A0A0B4CBA2</accession>
<dbReference type="Pfam" id="PF09977">
    <property type="entry name" value="Tad_C"/>
    <property type="match status" value="1"/>
</dbReference>
<evidence type="ECO:0000313" key="5">
    <source>
        <dbReference type="Proteomes" id="UP000031166"/>
    </source>
</evidence>
<sequence length="558" mass="57477">MSVRSPCLRLRFGADRSGAVAVIAAVAGGLLCLFTAAVIDLGVLVLHTRRVQGAADLAALSAVRNLAQGEGAVSRAAQATVEANVAPDVSVTVATALGVYTPDPARARNDRFMTGGVKPNAARVEVTSRAPMFFTPLLLGRDQVRVTRRATATTGGGAPKAMISIGSRLARLDGGVANQVLGGLTGSKVSLSVMDYRRLIDLDVNLLGFTDALATDLGVQVGDYDRLLATQVDAGRALRVLERVAGGQDGGALGRLASASVGTKVRLGDLIGLEARAPDGIREGLDASVSAMDLVMAMLEVGGGDRQIALNLGVPAGLADLKTSLAIGERPNRSPWLTVTADGQPIIRTAQARLYVPARTAQSLLGLARVELPILIELAASEARLKSLSCDPAHAVEVDVRPGLARASIGVVDEARLGDFKTPLAPQRATLLSVLGLVSITGKADVEAADAGFRPLRFDAGDIDDQRTKTMASRGFASGAVASLLARLEVDVNVIGLGLGLGDLTRALGRLLEPLGPVLDGALNPVLDLLGLKLGEADVTVHGLSCPTPGRATPRLVG</sequence>
<organism evidence="4 5">
    <name type="scientific">Brevundimonas nasdae</name>
    <dbReference type="NCBI Taxonomy" id="172043"/>
    <lineage>
        <taxon>Bacteria</taxon>
        <taxon>Pseudomonadati</taxon>
        <taxon>Pseudomonadota</taxon>
        <taxon>Alphaproteobacteria</taxon>
        <taxon>Caulobacterales</taxon>
        <taxon>Caulobacteraceae</taxon>
        <taxon>Brevundimonas</taxon>
    </lineage>
</organism>
<protein>
    <submittedName>
        <fullName evidence="4">Uncharacterized protein</fullName>
    </submittedName>
</protein>
<proteinExistence type="predicted"/>
<evidence type="ECO:0000259" key="2">
    <source>
        <dbReference type="Pfam" id="PF09977"/>
    </source>
</evidence>
<dbReference type="STRING" id="172043.RM53_07810"/>